<evidence type="ECO:0000313" key="2">
    <source>
        <dbReference type="Proteomes" id="UP000789739"/>
    </source>
</evidence>
<proteinExistence type="predicted"/>
<evidence type="ECO:0000313" key="1">
    <source>
        <dbReference type="EMBL" id="CAG8595273.1"/>
    </source>
</evidence>
<dbReference type="OrthoDB" id="2305560at2759"/>
<protein>
    <submittedName>
        <fullName evidence="1">5757_t:CDS:1</fullName>
    </submittedName>
</protein>
<reference evidence="1" key="1">
    <citation type="submission" date="2021-06" db="EMBL/GenBank/DDBJ databases">
        <authorList>
            <person name="Kallberg Y."/>
            <person name="Tangrot J."/>
            <person name="Rosling A."/>
        </authorList>
    </citation>
    <scope>NUCLEOTIDE SEQUENCE</scope>
    <source>
        <strain evidence="1">BR232B</strain>
    </source>
</reference>
<gene>
    <name evidence="1" type="ORF">PBRASI_LOCUS7345</name>
</gene>
<name>A0A9N9G9X8_9GLOM</name>
<dbReference type="EMBL" id="CAJVPI010001115">
    <property type="protein sequence ID" value="CAG8595273.1"/>
    <property type="molecule type" value="Genomic_DNA"/>
</dbReference>
<organism evidence="1 2">
    <name type="scientific">Paraglomus brasilianum</name>
    <dbReference type="NCBI Taxonomy" id="144538"/>
    <lineage>
        <taxon>Eukaryota</taxon>
        <taxon>Fungi</taxon>
        <taxon>Fungi incertae sedis</taxon>
        <taxon>Mucoromycota</taxon>
        <taxon>Glomeromycotina</taxon>
        <taxon>Glomeromycetes</taxon>
        <taxon>Paraglomerales</taxon>
        <taxon>Paraglomeraceae</taxon>
        <taxon>Paraglomus</taxon>
    </lineage>
</organism>
<dbReference type="SUPFAM" id="SSF52047">
    <property type="entry name" value="RNI-like"/>
    <property type="match status" value="1"/>
</dbReference>
<keyword evidence="2" id="KW-1185">Reference proteome</keyword>
<dbReference type="InterPro" id="IPR032675">
    <property type="entry name" value="LRR_dom_sf"/>
</dbReference>
<accession>A0A9N9G9X8</accession>
<sequence length="468" mass="53704">MWCSIAVSILWRNPFDPLPRLSSSLIYTYLNCLDTDAKLRVRKILGTFEEKKLTYDYTVYLRYLHVAVLHKAVRQWSSDTMGDVGQEVVFSMVGELFKLLVTHSSKIICLSVDVRDLCVSEIGSYLCIQVKPFPPAALSYLQEFICCGYFVKKSLFENLAKVAKNIKRMSINHYQDDRKTVAAKGFAELIESQNGLELFELSVSDPSKLGFLPSLSTQAKSLTQVIFQGIDFGERIVLECLVECKNLERLFFCFCENVTERVIEPLTNTTLPKLRDIKFHLNNRPPLNLPLLFENSGLTIKALLLSWRVVGSNVLPVDFIRRIIVSCPNISICEGNLNTDDLITLLNHCHILKQLVIHNSNRSETRIDEFLPEYGRLMPPTLTSLIIYEQWTFSADALERFLSYNNVNLRVLCFTYSALLRDEHIKVLIRYAITKRTLKVLNLGYFSNISKECIDELESVVEDVVYYQ</sequence>
<comment type="caution">
    <text evidence="1">The sequence shown here is derived from an EMBL/GenBank/DDBJ whole genome shotgun (WGS) entry which is preliminary data.</text>
</comment>
<dbReference type="AlphaFoldDB" id="A0A9N9G9X8"/>
<dbReference type="Proteomes" id="UP000789739">
    <property type="component" value="Unassembled WGS sequence"/>
</dbReference>
<dbReference type="Gene3D" id="3.80.10.10">
    <property type="entry name" value="Ribonuclease Inhibitor"/>
    <property type="match status" value="1"/>
</dbReference>